<keyword evidence="3" id="KW-0808">Transferase</keyword>
<evidence type="ECO:0000256" key="2">
    <source>
        <dbReference type="ARBA" id="ARBA00012438"/>
    </source>
</evidence>
<dbReference type="GO" id="GO:0005524">
    <property type="term" value="F:ATP binding"/>
    <property type="evidence" value="ECO:0007669"/>
    <property type="project" value="UniProtKB-KW"/>
</dbReference>
<dbReference type="PANTHER" id="PTHR43065:SF46">
    <property type="entry name" value="C4-DICARBOXYLATE TRANSPORT SENSOR PROTEIN DCTB"/>
    <property type="match status" value="1"/>
</dbReference>
<dbReference type="Gene3D" id="3.30.450.20">
    <property type="entry name" value="PAS domain"/>
    <property type="match status" value="1"/>
</dbReference>
<organism evidence="10 11">
    <name type="scientific">Rhodopila globiformis</name>
    <name type="common">Rhodopseudomonas globiformis</name>
    <dbReference type="NCBI Taxonomy" id="1071"/>
    <lineage>
        <taxon>Bacteria</taxon>
        <taxon>Pseudomonadati</taxon>
        <taxon>Pseudomonadota</taxon>
        <taxon>Alphaproteobacteria</taxon>
        <taxon>Acetobacterales</taxon>
        <taxon>Acetobacteraceae</taxon>
        <taxon>Rhodopila</taxon>
    </lineage>
</organism>
<comment type="caution">
    <text evidence="10">The sequence shown here is derived from an EMBL/GenBank/DDBJ whole genome shotgun (WGS) entry which is preliminary data.</text>
</comment>
<keyword evidence="6" id="KW-0067">ATP-binding</keyword>
<accession>A0A2S6NI77</accession>
<dbReference type="RefSeq" id="WP_104519014.1">
    <property type="nucleotide sequence ID" value="NZ_NHRY01000116.1"/>
</dbReference>
<dbReference type="SUPFAM" id="SSF55874">
    <property type="entry name" value="ATPase domain of HSP90 chaperone/DNA topoisomerase II/histidine kinase"/>
    <property type="match status" value="1"/>
</dbReference>
<dbReference type="InterPro" id="IPR005467">
    <property type="entry name" value="His_kinase_dom"/>
</dbReference>
<dbReference type="InterPro" id="IPR004358">
    <property type="entry name" value="Sig_transdc_His_kin-like_C"/>
</dbReference>
<evidence type="ECO:0000259" key="9">
    <source>
        <dbReference type="PROSITE" id="PS50109"/>
    </source>
</evidence>
<name>A0A2S6NI77_RHOGL</name>
<evidence type="ECO:0000256" key="1">
    <source>
        <dbReference type="ARBA" id="ARBA00000085"/>
    </source>
</evidence>
<sequence>MKQPRPPPDSAVRLRALARPRLLLAICIAVPAGLFVAATWLDDRAMLRDSEREARAAAITLPEHALKAITAPDILLRVLDRRIQGMSWDQIRAIAPALSAEMQDLRAALPDVASLALTDEDGRVWVSDPPHGPGGTASIAHRDDWQEGGRIMLRAAGERIGAGMQASAAADLKPGLYGRISVADNGTGMTPEVLARAVEPFFTTKPRGQGTGLGLAGAKAFAERHGGRLHIDSAVGRGTTVTLWLPAAIGPDPAPGAPDALP</sequence>
<dbReference type="GO" id="GO:0000160">
    <property type="term" value="P:phosphorelay signal transduction system"/>
    <property type="evidence" value="ECO:0007669"/>
    <property type="project" value="UniProtKB-KW"/>
</dbReference>
<keyword evidence="11" id="KW-1185">Reference proteome</keyword>
<keyword evidence="8" id="KW-1133">Transmembrane helix</keyword>
<feature type="transmembrane region" description="Helical" evidence="8">
    <location>
        <begin position="21"/>
        <end position="41"/>
    </location>
</feature>
<keyword evidence="4" id="KW-0547">Nucleotide-binding</keyword>
<evidence type="ECO:0000256" key="8">
    <source>
        <dbReference type="SAM" id="Phobius"/>
    </source>
</evidence>
<dbReference type="Proteomes" id="UP000239724">
    <property type="component" value="Unassembled WGS sequence"/>
</dbReference>
<gene>
    <name evidence="10" type="ORF">CCS01_11575</name>
</gene>
<dbReference type="SMART" id="SM00387">
    <property type="entry name" value="HATPase_c"/>
    <property type="match status" value="1"/>
</dbReference>
<dbReference type="OrthoDB" id="9796100at2"/>
<dbReference type="GO" id="GO:0004673">
    <property type="term" value="F:protein histidine kinase activity"/>
    <property type="evidence" value="ECO:0007669"/>
    <property type="project" value="UniProtKB-EC"/>
</dbReference>
<dbReference type="EMBL" id="NHRY01000116">
    <property type="protein sequence ID" value="PPQ34304.1"/>
    <property type="molecule type" value="Genomic_DNA"/>
</dbReference>
<evidence type="ECO:0000256" key="7">
    <source>
        <dbReference type="ARBA" id="ARBA00023012"/>
    </source>
</evidence>
<evidence type="ECO:0000313" key="11">
    <source>
        <dbReference type="Proteomes" id="UP000239724"/>
    </source>
</evidence>
<dbReference type="AlphaFoldDB" id="A0A2S6NI77"/>
<dbReference type="Gene3D" id="3.30.565.10">
    <property type="entry name" value="Histidine kinase-like ATPase, C-terminal domain"/>
    <property type="match status" value="1"/>
</dbReference>
<keyword evidence="7" id="KW-0902">Two-component regulatory system</keyword>
<evidence type="ECO:0000256" key="5">
    <source>
        <dbReference type="ARBA" id="ARBA00022777"/>
    </source>
</evidence>
<protein>
    <recommendedName>
        <fullName evidence="2">histidine kinase</fullName>
        <ecNumber evidence="2">2.7.13.3</ecNumber>
    </recommendedName>
</protein>
<keyword evidence="8" id="KW-0472">Membrane</keyword>
<dbReference type="Pfam" id="PF02518">
    <property type="entry name" value="HATPase_c"/>
    <property type="match status" value="1"/>
</dbReference>
<dbReference type="PRINTS" id="PR00344">
    <property type="entry name" value="BCTRLSENSOR"/>
</dbReference>
<comment type="catalytic activity">
    <reaction evidence="1">
        <text>ATP + protein L-histidine = ADP + protein N-phospho-L-histidine.</text>
        <dbReference type="EC" id="2.7.13.3"/>
    </reaction>
</comment>
<evidence type="ECO:0000256" key="4">
    <source>
        <dbReference type="ARBA" id="ARBA00022741"/>
    </source>
</evidence>
<feature type="domain" description="Histidine kinase" evidence="9">
    <location>
        <begin position="180"/>
        <end position="249"/>
    </location>
</feature>
<evidence type="ECO:0000256" key="6">
    <source>
        <dbReference type="ARBA" id="ARBA00022840"/>
    </source>
</evidence>
<proteinExistence type="predicted"/>
<dbReference type="InterPro" id="IPR036890">
    <property type="entry name" value="HATPase_C_sf"/>
</dbReference>
<keyword evidence="5" id="KW-0418">Kinase</keyword>
<evidence type="ECO:0000256" key="3">
    <source>
        <dbReference type="ARBA" id="ARBA00022679"/>
    </source>
</evidence>
<keyword evidence="8" id="KW-0812">Transmembrane</keyword>
<dbReference type="PANTHER" id="PTHR43065">
    <property type="entry name" value="SENSOR HISTIDINE KINASE"/>
    <property type="match status" value="1"/>
</dbReference>
<dbReference type="EC" id="2.7.13.3" evidence="2"/>
<evidence type="ECO:0000313" key="10">
    <source>
        <dbReference type="EMBL" id="PPQ34304.1"/>
    </source>
</evidence>
<reference evidence="10 11" key="1">
    <citation type="journal article" date="2018" name="Arch. Microbiol.">
        <title>New insights into the metabolic potential of the phototrophic purple bacterium Rhodopila globiformis DSM 161(T) from its draft genome sequence and evidence for a vanadium-dependent nitrogenase.</title>
        <authorList>
            <person name="Imhoff J.F."/>
            <person name="Rahn T."/>
            <person name="Kunzel S."/>
            <person name="Neulinger S.C."/>
        </authorList>
    </citation>
    <scope>NUCLEOTIDE SEQUENCE [LARGE SCALE GENOMIC DNA]</scope>
    <source>
        <strain evidence="10 11">DSM 161</strain>
    </source>
</reference>
<dbReference type="InterPro" id="IPR003594">
    <property type="entry name" value="HATPase_dom"/>
</dbReference>
<dbReference type="PROSITE" id="PS50109">
    <property type="entry name" value="HIS_KIN"/>
    <property type="match status" value="1"/>
</dbReference>